<dbReference type="EMBL" id="MU001504">
    <property type="protein sequence ID" value="KAF2442305.1"/>
    <property type="molecule type" value="Genomic_DNA"/>
</dbReference>
<protein>
    <submittedName>
        <fullName evidence="1">Uncharacterized protein</fullName>
    </submittedName>
</protein>
<organism evidence="1 2">
    <name type="scientific">Karstenula rhodostoma CBS 690.94</name>
    <dbReference type="NCBI Taxonomy" id="1392251"/>
    <lineage>
        <taxon>Eukaryota</taxon>
        <taxon>Fungi</taxon>
        <taxon>Dikarya</taxon>
        <taxon>Ascomycota</taxon>
        <taxon>Pezizomycotina</taxon>
        <taxon>Dothideomycetes</taxon>
        <taxon>Pleosporomycetidae</taxon>
        <taxon>Pleosporales</taxon>
        <taxon>Massarineae</taxon>
        <taxon>Didymosphaeriaceae</taxon>
        <taxon>Karstenula</taxon>
    </lineage>
</organism>
<gene>
    <name evidence="1" type="ORF">P171DRAFT_65360</name>
</gene>
<dbReference type="Proteomes" id="UP000799764">
    <property type="component" value="Unassembled WGS sequence"/>
</dbReference>
<keyword evidence="2" id="KW-1185">Reference proteome</keyword>
<dbReference type="AlphaFoldDB" id="A0A9P4PE39"/>
<proteinExistence type="predicted"/>
<sequence length="210" mass="23359">MQQPHPVDELGSSVFFHQGYVIPCVHSNHPLLVAMTVVHLTYRKGKELPMHVGAARLSAAGLLRVLNTFCICSMHTLEHVIIYYRALLPCLYNLVTRQHFSPTDTTCNAHVKLRHDGVSYAGFAYIDAAFLFERGMYCRTTYGYDIRLRLTGRVNRSFLSCGQGCCVSKLRRGTSYTVAGGDVIIVSSFLMGPFSTTSPTLAKQPHLDIS</sequence>
<reference evidence="1" key="1">
    <citation type="journal article" date="2020" name="Stud. Mycol.">
        <title>101 Dothideomycetes genomes: a test case for predicting lifestyles and emergence of pathogens.</title>
        <authorList>
            <person name="Haridas S."/>
            <person name="Albert R."/>
            <person name="Binder M."/>
            <person name="Bloem J."/>
            <person name="Labutti K."/>
            <person name="Salamov A."/>
            <person name="Andreopoulos B."/>
            <person name="Baker S."/>
            <person name="Barry K."/>
            <person name="Bills G."/>
            <person name="Bluhm B."/>
            <person name="Cannon C."/>
            <person name="Castanera R."/>
            <person name="Culley D."/>
            <person name="Daum C."/>
            <person name="Ezra D."/>
            <person name="Gonzalez J."/>
            <person name="Henrissat B."/>
            <person name="Kuo A."/>
            <person name="Liang C."/>
            <person name="Lipzen A."/>
            <person name="Lutzoni F."/>
            <person name="Magnuson J."/>
            <person name="Mondo S."/>
            <person name="Nolan M."/>
            <person name="Ohm R."/>
            <person name="Pangilinan J."/>
            <person name="Park H.-J."/>
            <person name="Ramirez L."/>
            <person name="Alfaro M."/>
            <person name="Sun H."/>
            <person name="Tritt A."/>
            <person name="Yoshinaga Y."/>
            <person name="Zwiers L.-H."/>
            <person name="Turgeon B."/>
            <person name="Goodwin S."/>
            <person name="Spatafora J."/>
            <person name="Crous P."/>
            <person name="Grigoriev I."/>
        </authorList>
    </citation>
    <scope>NUCLEOTIDE SEQUENCE</scope>
    <source>
        <strain evidence="1">CBS 690.94</strain>
    </source>
</reference>
<evidence type="ECO:0000313" key="2">
    <source>
        <dbReference type="Proteomes" id="UP000799764"/>
    </source>
</evidence>
<evidence type="ECO:0000313" key="1">
    <source>
        <dbReference type="EMBL" id="KAF2442305.1"/>
    </source>
</evidence>
<name>A0A9P4PE39_9PLEO</name>
<accession>A0A9P4PE39</accession>
<comment type="caution">
    <text evidence="1">The sequence shown here is derived from an EMBL/GenBank/DDBJ whole genome shotgun (WGS) entry which is preliminary data.</text>
</comment>